<dbReference type="Gene3D" id="1.10.630.10">
    <property type="entry name" value="Cytochrome P450"/>
    <property type="match status" value="2"/>
</dbReference>
<dbReference type="GO" id="GO:0016705">
    <property type="term" value="F:oxidoreductase activity, acting on paired donors, with incorporation or reduction of molecular oxygen"/>
    <property type="evidence" value="ECO:0007669"/>
    <property type="project" value="InterPro"/>
</dbReference>
<evidence type="ECO:0000256" key="7">
    <source>
        <dbReference type="RuleBase" id="RU000461"/>
    </source>
</evidence>
<evidence type="ECO:0000313" key="10">
    <source>
        <dbReference type="Proteomes" id="UP000594263"/>
    </source>
</evidence>
<dbReference type="GO" id="GO:0016132">
    <property type="term" value="P:brassinosteroid biosynthetic process"/>
    <property type="evidence" value="ECO:0007669"/>
    <property type="project" value="TreeGrafter"/>
</dbReference>
<keyword evidence="3 6" id="KW-0479">Metal-binding</keyword>
<keyword evidence="7" id="KW-0560">Oxidoreductase</keyword>
<comment type="subcellular location">
    <subcellularLocation>
        <location evidence="1">Membrane</location>
        <topology evidence="1">Single-pass membrane protein</topology>
    </subcellularLocation>
</comment>
<evidence type="ECO:0000256" key="8">
    <source>
        <dbReference type="SAM" id="SignalP"/>
    </source>
</evidence>
<dbReference type="InterPro" id="IPR036396">
    <property type="entry name" value="Cyt_P450_sf"/>
</dbReference>
<dbReference type="InterPro" id="IPR002403">
    <property type="entry name" value="Cyt_P450_E_grp-IV"/>
</dbReference>
<dbReference type="PRINTS" id="PR00465">
    <property type="entry name" value="EP450IV"/>
</dbReference>
<keyword evidence="5 6" id="KW-0408">Iron</keyword>
<evidence type="ECO:0000313" key="9">
    <source>
        <dbReference type="EnsemblPlants" id="Kaladp0092s0070.1.v1.1"/>
    </source>
</evidence>
<dbReference type="GO" id="GO:0016125">
    <property type="term" value="P:sterol metabolic process"/>
    <property type="evidence" value="ECO:0007669"/>
    <property type="project" value="TreeGrafter"/>
</dbReference>
<dbReference type="OMA" id="EVNSHIM"/>
<evidence type="ECO:0000256" key="6">
    <source>
        <dbReference type="PIRSR" id="PIRSR602403-1"/>
    </source>
</evidence>
<dbReference type="InterPro" id="IPR017972">
    <property type="entry name" value="Cyt_P450_CS"/>
</dbReference>
<keyword evidence="4" id="KW-1133">Transmembrane helix</keyword>
<feature type="chain" id="PRO_5029542482" description="Cytochrome P450" evidence="8">
    <location>
        <begin position="27"/>
        <end position="297"/>
    </location>
</feature>
<keyword evidence="10" id="KW-1185">Reference proteome</keyword>
<dbReference type="GO" id="GO:0004497">
    <property type="term" value="F:monooxygenase activity"/>
    <property type="evidence" value="ECO:0007669"/>
    <property type="project" value="UniProtKB-KW"/>
</dbReference>
<evidence type="ECO:0000256" key="1">
    <source>
        <dbReference type="ARBA" id="ARBA00004167"/>
    </source>
</evidence>
<dbReference type="SUPFAM" id="SSF48264">
    <property type="entry name" value="Cytochrome P450"/>
    <property type="match status" value="2"/>
</dbReference>
<keyword evidence="8" id="KW-0732">Signal</keyword>
<proteinExistence type="inferred from homology"/>
<evidence type="ECO:0000256" key="4">
    <source>
        <dbReference type="ARBA" id="ARBA00022989"/>
    </source>
</evidence>
<evidence type="ECO:0008006" key="11">
    <source>
        <dbReference type="Google" id="ProtNLM"/>
    </source>
</evidence>
<evidence type="ECO:0000256" key="3">
    <source>
        <dbReference type="ARBA" id="ARBA00022723"/>
    </source>
</evidence>
<dbReference type="PANTHER" id="PTHR24286:SF305">
    <property type="entry name" value="CYTOCHROME P450 708A2"/>
    <property type="match status" value="1"/>
</dbReference>
<accession>A0A7N0UXV2</accession>
<dbReference type="EnsemblPlants" id="Kaladp0092s0070.1.v1.1">
    <property type="protein sequence ID" value="Kaladp0092s0070.1.v1.1"/>
    <property type="gene ID" value="Kaladp0092s0070.v1.1"/>
</dbReference>
<keyword evidence="7" id="KW-0503">Monooxygenase</keyword>
<keyword evidence="4" id="KW-0472">Membrane</keyword>
<comment type="similarity">
    <text evidence="7">Belongs to the cytochrome P450 family.</text>
</comment>
<dbReference type="InterPro" id="IPR001128">
    <property type="entry name" value="Cyt_P450"/>
</dbReference>
<name>A0A7N0UXV2_KALFE</name>
<keyword evidence="6 7" id="KW-0349">Heme</keyword>
<dbReference type="AlphaFoldDB" id="A0A7N0UXV2"/>
<feature type="binding site" description="axial binding residue" evidence="6">
    <location>
        <position position="246"/>
    </location>
    <ligand>
        <name>heme</name>
        <dbReference type="ChEBI" id="CHEBI:30413"/>
    </ligand>
    <ligandPart>
        <name>Fe</name>
        <dbReference type="ChEBI" id="CHEBI:18248"/>
    </ligandPart>
</feature>
<dbReference type="GO" id="GO:0020037">
    <property type="term" value="F:heme binding"/>
    <property type="evidence" value="ECO:0007669"/>
    <property type="project" value="InterPro"/>
</dbReference>
<evidence type="ECO:0000256" key="5">
    <source>
        <dbReference type="ARBA" id="ARBA00023004"/>
    </source>
</evidence>
<dbReference type="GO" id="GO:0005506">
    <property type="term" value="F:iron ion binding"/>
    <property type="evidence" value="ECO:0007669"/>
    <property type="project" value="InterPro"/>
</dbReference>
<dbReference type="Pfam" id="PF00067">
    <property type="entry name" value="p450"/>
    <property type="match status" value="2"/>
</dbReference>
<organism evidence="9 10">
    <name type="scientific">Kalanchoe fedtschenkoi</name>
    <name type="common">Lavender scallops</name>
    <name type="synonym">South American air plant</name>
    <dbReference type="NCBI Taxonomy" id="63787"/>
    <lineage>
        <taxon>Eukaryota</taxon>
        <taxon>Viridiplantae</taxon>
        <taxon>Streptophyta</taxon>
        <taxon>Embryophyta</taxon>
        <taxon>Tracheophyta</taxon>
        <taxon>Spermatophyta</taxon>
        <taxon>Magnoliopsida</taxon>
        <taxon>eudicotyledons</taxon>
        <taxon>Gunneridae</taxon>
        <taxon>Pentapetalae</taxon>
        <taxon>Saxifragales</taxon>
        <taxon>Crassulaceae</taxon>
        <taxon>Kalanchoe</taxon>
    </lineage>
</organism>
<comment type="cofactor">
    <cofactor evidence="6">
        <name>heme</name>
        <dbReference type="ChEBI" id="CHEBI:30413"/>
    </cofactor>
</comment>
<dbReference type="GO" id="GO:0010268">
    <property type="term" value="P:brassinosteroid homeostasis"/>
    <property type="evidence" value="ECO:0007669"/>
    <property type="project" value="TreeGrafter"/>
</dbReference>
<dbReference type="GO" id="GO:0016020">
    <property type="term" value="C:membrane"/>
    <property type="evidence" value="ECO:0007669"/>
    <property type="project" value="UniProtKB-SubCell"/>
</dbReference>
<dbReference type="PANTHER" id="PTHR24286">
    <property type="entry name" value="CYTOCHROME P450 26"/>
    <property type="match status" value="1"/>
</dbReference>
<reference evidence="9" key="1">
    <citation type="submission" date="2021-01" db="UniProtKB">
        <authorList>
            <consortium name="EnsemblPlants"/>
        </authorList>
    </citation>
    <scope>IDENTIFICATION</scope>
</reference>
<protein>
    <recommendedName>
        <fullName evidence="11">Cytochrome P450</fullName>
    </recommendedName>
</protein>
<keyword evidence="2" id="KW-0812">Transmembrane</keyword>
<dbReference type="Gramene" id="Kaladp0092s0070.1.v1.1">
    <property type="protein sequence ID" value="Kaladp0092s0070.1.v1.1"/>
    <property type="gene ID" value="Kaladp0092s0070.v1.1"/>
</dbReference>
<sequence>MWSAVGLGAVTLLTVWVAHRWRNSKAEHANLPPGSMGLPFIGEAFQLITPGYSLDLHPFVKTRLQRYGAVFKTSIAGQPVVISADPEVNSHIMLQEGKSVEMRYPEAYNKMFNDDETRINASGFIHRYIRGKALARFGSQRLQESLLPMIEVQVHKELKSWSGRESIDVKKETAKMVLDFTAKQIFGYDPDASSVNLSDKFSNFLGCLLTLPLNVPGTKYYNCMKELDSNVISKNFMPFGGGTRQCAGAEYSKAFMAVFFHKLLTEYRWEKVRGGDVIRNPLMGFKDGIHIKVSVNP</sequence>
<feature type="signal peptide" evidence="8">
    <location>
        <begin position="1"/>
        <end position="26"/>
    </location>
</feature>
<evidence type="ECO:0000256" key="2">
    <source>
        <dbReference type="ARBA" id="ARBA00022692"/>
    </source>
</evidence>
<dbReference type="Proteomes" id="UP000594263">
    <property type="component" value="Unplaced"/>
</dbReference>
<dbReference type="PROSITE" id="PS00086">
    <property type="entry name" value="CYTOCHROME_P450"/>
    <property type="match status" value="1"/>
</dbReference>